<dbReference type="SMART" id="SM00867">
    <property type="entry name" value="YceI"/>
    <property type="match status" value="1"/>
</dbReference>
<dbReference type="Gene3D" id="2.40.128.110">
    <property type="entry name" value="Lipid/polyisoprenoid-binding, YceI-like"/>
    <property type="match status" value="1"/>
</dbReference>
<sequence>MTTTPTSATPTRTIDGTTVPAVGTWEIDPGHTDLAFIGRHFMVTKVRGRFTGVEGAVTIAENMADSRVDVTIDMASVESGSDVRDEHIRSAELFDVATYPTATFRSTHVDWRGDRGTVTGDLTIHGVTRQVPLDVSFEGYVRDPWGGDRAMFAARTRINREDFGITWNVALEAGGLLVSKEVNIEIDLETVLARA</sequence>
<comment type="caution">
    <text evidence="3">The sequence shown here is derived from an EMBL/GenBank/DDBJ whole genome shotgun (WGS) entry which is preliminary data.</text>
</comment>
<evidence type="ECO:0000256" key="1">
    <source>
        <dbReference type="ARBA" id="ARBA00008812"/>
    </source>
</evidence>
<accession>A0A853BX55</accession>
<dbReference type="EMBL" id="JACCFP010000001">
    <property type="protein sequence ID" value="NYI99788.1"/>
    <property type="molecule type" value="Genomic_DNA"/>
</dbReference>
<proteinExistence type="inferred from homology"/>
<reference evidence="3 4" key="1">
    <citation type="submission" date="2020-07" db="EMBL/GenBank/DDBJ databases">
        <title>Sequencing the genomes of 1000 actinobacteria strains.</title>
        <authorList>
            <person name="Klenk H.-P."/>
        </authorList>
    </citation>
    <scope>NUCLEOTIDE SEQUENCE [LARGE SCALE GENOMIC DNA]</scope>
    <source>
        <strain evidence="3 4">DSM 103833</strain>
    </source>
</reference>
<organism evidence="3 4">
    <name type="scientific">Nocardioides thalensis</name>
    <dbReference type="NCBI Taxonomy" id="1914755"/>
    <lineage>
        <taxon>Bacteria</taxon>
        <taxon>Bacillati</taxon>
        <taxon>Actinomycetota</taxon>
        <taxon>Actinomycetes</taxon>
        <taxon>Propionibacteriales</taxon>
        <taxon>Nocardioidaceae</taxon>
        <taxon>Nocardioides</taxon>
    </lineage>
</organism>
<comment type="similarity">
    <text evidence="1">Belongs to the UPF0312 family.</text>
</comment>
<dbReference type="InterPro" id="IPR007372">
    <property type="entry name" value="Lipid/polyisoprenoid-bd_YceI"/>
</dbReference>
<evidence type="ECO:0000313" key="3">
    <source>
        <dbReference type="EMBL" id="NYI99788.1"/>
    </source>
</evidence>
<protein>
    <submittedName>
        <fullName evidence="3">Polyisoprenoid-binding protein YceI</fullName>
    </submittedName>
</protein>
<dbReference type="SUPFAM" id="SSF101874">
    <property type="entry name" value="YceI-like"/>
    <property type="match status" value="1"/>
</dbReference>
<dbReference type="RefSeq" id="WP_179666398.1">
    <property type="nucleotide sequence ID" value="NZ_JACCFP010000001.1"/>
</dbReference>
<dbReference type="PANTHER" id="PTHR34406">
    <property type="entry name" value="PROTEIN YCEI"/>
    <property type="match status" value="1"/>
</dbReference>
<keyword evidence="4" id="KW-1185">Reference proteome</keyword>
<name>A0A853BX55_9ACTN</name>
<feature type="domain" description="Lipid/polyisoprenoid-binding YceI-like" evidence="2">
    <location>
        <begin position="24"/>
        <end position="191"/>
    </location>
</feature>
<dbReference type="PANTHER" id="PTHR34406:SF1">
    <property type="entry name" value="PROTEIN YCEI"/>
    <property type="match status" value="1"/>
</dbReference>
<evidence type="ECO:0000259" key="2">
    <source>
        <dbReference type="SMART" id="SM00867"/>
    </source>
</evidence>
<dbReference type="AlphaFoldDB" id="A0A853BX55"/>
<evidence type="ECO:0000313" key="4">
    <source>
        <dbReference type="Proteomes" id="UP000530424"/>
    </source>
</evidence>
<dbReference type="Proteomes" id="UP000530424">
    <property type="component" value="Unassembled WGS sequence"/>
</dbReference>
<dbReference type="InterPro" id="IPR036761">
    <property type="entry name" value="TTHA0802/YceI-like_sf"/>
</dbReference>
<dbReference type="Pfam" id="PF04264">
    <property type="entry name" value="YceI"/>
    <property type="match status" value="1"/>
</dbReference>
<gene>
    <name evidence="3" type="ORF">HNR19_000487</name>
</gene>